<evidence type="ECO:0000256" key="17">
    <source>
        <dbReference type="SAM" id="MobiDB-lite"/>
    </source>
</evidence>
<keyword evidence="21" id="KW-1185">Reference proteome</keyword>
<dbReference type="SMART" id="SM00091">
    <property type="entry name" value="PAS"/>
    <property type="match status" value="1"/>
</dbReference>
<dbReference type="InterPro" id="IPR001610">
    <property type="entry name" value="PAC"/>
</dbReference>
<evidence type="ECO:0000256" key="9">
    <source>
        <dbReference type="ARBA" id="ARBA00022679"/>
    </source>
</evidence>
<reference evidence="20" key="1">
    <citation type="journal article" date="2014" name="Int. J. Syst. Evol. Microbiol.">
        <title>Complete genome sequence of Corynebacterium casei LMG S-19264T (=DSM 44701T), isolated from a smear-ripened cheese.</title>
        <authorList>
            <consortium name="US DOE Joint Genome Institute (JGI-PGF)"/>
            <person name="Walter F."/>
            <person name="Albersmeier A."/>
            <person name="Kalinowski J."/>
            <person name="Ruckert C."/>
        </authorList>
    </citation>
    <scope>NUCLEOTIDE SEQUENCE</scope>
    <source>
        <strain evidence="20">CGMCC 1.12919</strain>
    </source>
</reference>
<evidence type="ECO:0000256" key="15">
    <source>
        <dbReference type="ARBA" id="ARBA00023026"/>
    </source>
</evidence>
<evidence type="ECO:0000256" key="13">
    <source>
        <dbReference type="ARBA" id="ARBA00022840"/>
    </source>
</evidence>
<proteinExistence type="predicted"/>
<dbReference type="RefSeq" id="WP_188610763.1">
    <property type="nucleotide sequence ID" value="NZ_BMGG01000007.1"/>
</dbReference>
<evidence type="ECO:0000256" key="8">
    <source>
        <dbReference type="ARBA" id="ARBA00022643"/>
    </source>
</evidence>
<dbReference type="PANTHER" id="PTHR41523:SF8">
    <property type="entry name" value="ETHYLENE RESPONSE SENSOR PROTEIN"/>
    <property type="match status" value="1"/>
</dbReference>
<evidence type="ECO:0000256" key="10">
    <source>
        <dbReference type="ARBA" id="ARBA00022737"/>
    </source>
</evidence>
<feature type="domain" description="PAS" evidence="18">
    <location>
        <begin position="44"/>
        <end position="99"/>
    </location>
</feature>
<dbReference type="GO" id="GO:0006355">
    <property type="term" value="P:regulation of DNA-templated transcription"/>
    <property type="evidence" value="ECO:0007669"/>
    <property type="project" value="InterPro"/>
</dbReference>
<dbReference type="Proteomes" id="UP000637002">
    <property type="component" value="Unassembled WGS sequence"/>
</dbReference>
<dbReference type="InterPro" id="IPR000700">
    <property type="entry name" value="PAS-assoc_C"/>
</dbReference>
<evidence type="ECO:0000256" key="16">
    <source>
        <dbReference type="ARBA" id="ARBA00023170"/>
    </source>
</evidence>
<evidence type="ECO:0000259" key="18">
    <source>
        <dbReference type="PROSITE" id="PS50112"/>
    </source>
</evidence>
<dbReference type="PANTHER" id="PTHR41523">
    <property type="entry name" value="TWO-COMPONENT SYSTEM SENSOR PROTEIN"/>
    <property type="match status" value="1"/>
</dbReference>
<dbReference type="InterPro" id="IPR000014">
    <property type="entry name" value="PAS"/>
</dbReference>
<dbReference type="Pfam" id="PF00989">
    <property type="entry name" value="PAS"/>
    <property type="match status" value="1"/>
</dbReference>
<accession>A0A916UL32</accession>
<evidence type="ECO:0000256" key="1">
    <source>
        <dbReference type="ARBA" id="ARBA00000085"/>
    </source>
</evidence>
<reference evidence="20" key="2">
    <citation type="submission" date="2020-09" db="EMBL/GenBank/DDBJ databases">
        <authorList>
            <person name="Sun Q."/>
            <person name="Zhou Y."/>
        </authorList>
    </citation>
    <scope>NUCLEOTIDE SEQUENCE</scope>
    <source>
        <strain evidence="20">CGMCC 1.12919</strain>
    </source>
</reference>
<keyword evidence="12 20" id="KW-0418">Kinase</keyword>
<keyword evidence="13" id="KW-0067">ATP-binding</keyword>
<organism evidence="20 21">
    <name type="scientific">Chelatococcus reniformis</name>
    <dbReference type="NCBI Taxonomy" id="1494448"/>
    <lineage>
        <taxon>Bacteria</taxon>
        <taxon>Pseudomonadati</taxon>
        <taxon>Pseudomonadota</taxon>
        <taxon>Alphaproteobacteria</taxon>
        <taxon>Hyphomicrobiales</taxon>
        <taxon>Chelatococcaceae</taxon>
        <taxon>Chelatococcus</taxon>
    </lineage>
</organism>
<keyword evidence="15" id="KW-0843">Virulence</keyword>
<evidence type="ECO:0000313" key="21">
    <source>
        <dbReference type="Proteomes" id="UP000637002"/>
    </source>
</evidence>
<feature type="domain" description="PAC" evidence="19">
    <location>
        <begin position="117"/>
        <end position="169"/>
    </location>
</feature>
<keyword evidence="16" id="KW-0675">Receptor</keyword>
<comment type="catalytic activity">
    <reaction evidence="1">
        <text>ATP + protein L-histidine = ADP + protein N-phospho-L-histidine.</text>
        <dbReference type="EC" id="2.7.13.3"/>
    </reaction>
</comment>
<feature type="region of interest" description="Disordered" evidence="17">
    <location>
        <begin position="1"/>
        <end position="40"/>
    </location>
</feature>
<dbReference type="Gene3D" id="3.30.565.10">
    <property type="entry name" value="Histidine kinase-like ATPase, C-terminal domain"/>
    <property type="match status" value="1"/>
</dbReference>
<keyword evidence="10" id="KW-0677">Repeat</keyword>
<evidence type="ECO:0000256" key="4">
    <source>
        <dbReference type="ARBA" id="ARBA00022543"/>
    </source>
</evidence>
<evidence type="ECO:0000313" key="20">
    <source>
        <dbReference type="EMBL" id="GGC75956.1"/>
    </source>
</evidence>
<dbReference type="AlphaFoldDB" id="A0A916UL32"/>
<dbReference type="InterPro" id="IPR036890">
    <property type="entry name" value="HATPase_C_sf"/>
</dbReference>
<keyword evidence="8" id="KW-0288">FMN</keyword>
<dbReference type="PROSITE" id="PS50113">
    <property type="entry name" value="PAC"/>
    <property type="match status" value="1"/>
</dbReference>
<dbReference type="Pfam" id="PF07536">
    <property type="entry name" value="HWE_HK"/>
    <property type="match status" value="1"/>
</dbReference>
<protein>
    <recommendedName>
        <fullName evidence="3">Blue-light-activated histidine kinase</fullName>
        <ecNumber evidence="2">2.7.13.3</ecNumber>
    </recommendedName>
</protein>
<evidence type="ECO:0000256" key="3">
    <source>
        <dbReference type="ARBA" id="ARBA00021740"/>
    </source>
</evidence>
<evidence type="ECO:0000256" key="11">
    <source>
        <dbReference type="ARBA" id="ARBA00022741"/>
    </source>
</evidence>
<sequence length="372" mass="40047">MVEPRHVPPNESDSLPPADAAEGRKSQTQTVPEAADGHPGLHDPAALLAAIVEFSEDAILSKNLRGIITSWNGGAQRLFGYTGEEVIGKSVTILIPEDRLDEEPAILARIHAGERVDHFETIRRRKDGTLLDISLTISPVRGHDGRIVGASKVARDITERRRAAERQALLMREMHHRIKNLFALAGGLVTLAARTADTPAALARSVKERLIALARAHEMTLPSLHAGHSLTEPSTTLFRLLEGLVAPYRDADNARAVMAGHDAEVGARNLVNLALLFHEFVTNAAKYGALSVPEGGIAIRTLLVDDTLHLTWAERGGPPITPPDGITGFGSRLEHSIKGALGATVLREWRRDGLVIRLSIPVRVLGAGAAEP</sequence>
<dbReference type="SUPFAM" id="SSF55785">
    <property type="entry name" value="PYP-like sensor domain (PAS domain)"/>
    <property type="match status" value="1"/>
</dbReference>
<evidence type="ECO:0000256" key="12">
    <source>
        <dbReference type="ARBA" id="ARBA00022777"/>
    </source>
</evidence>
<keyword evidence="5" id="KW-0597">Phosphoprotein</keyword>
<keyword evidence="6" id="KW-0716">Sensory transduction</keyword>
<dbReference type="EMBL" id="BMGG01000007">
    <property type="protein sequence ID" value="GGC75956.1"/>
    <property type="molecule type" value="Genomic_DNA"/>
</dbReference>
<dbReference type="NCBIfam" id="TIGR00229">
    <property type="entry name" value="sensory_box"/>
    <property type="match status" value="1"/>
</dbReference>
<dbReference type="PROSITE" id="PS50112">
    <property type="entry name" value="PAS"/>
    <property type="match status" value="1"/>
</dbReference>
<dbReference type="CDD" id="cd00130">
    <property type="entry name" value="PAS"/>
    <property type="match status" value="1"/>
</dbReference>
<comment type="caution">
    <text evidence="20">The sequence shown here is derived from an EMBL/GenBank/DDBJ whole genome shotgun (WGS) entry which is preliminary data.</text>
</comment>
<dbReference type="GO" id="GO:0005524">
    <property type="term" value="F:ATP binding"/>
    <property type="evidence" value="ECO:0007669"/>
    <property type="project" value="UniProtKB-KW"/>
</dbReference>
<dbReference type="SMART" id="SM00086">
    <property type="entry name" value="PAC"/>
    <property type="match status" value="1"/>
</dbReference>
<dbReference type="GO" id="GO:0004673">
    <property type="term" value="F:protein histidine kinase activity"/>
    <property type="evidence" value="ECO:0007669"/>
    <property type="project" value="UniProtKB-EC"/>
</dbReference>
<keyword evidence="14" id="KW-0157">Chromophore</keyword>
<dbReference type="SMART" id="SM00911">
    <property type="entry name" value="HWE_HK"/>
    <property type="match status" value="1"/>
</dbReference>
<keyword evidence="4" id="KW-0600">Photoreceptor protein</keyword>
<dbReference type="InterPro" id="IPR011102">
    <property type="entry name" value="Sig_transdc_His_kinase_HWE"/>
</dbReference>
<gene>
    <name evidence="20" type="ORF">GCM10010994_37910</name>
</gene>
<evidence type="ECO:0000256" key="5">
    <source>
        <dbReference type="ARBA" id="ARBA00022553"/>
    </source>
</evidence>
<evidence type="ECO:0000256" key="14">
    <source>
        <dbReference type="ARBA" id="ARBA00022991"/>
    </source>
</evidence>
<keyword evidence="9" id="KW-0808">Transferase</keyword>
<dbReference type="Gene3D" id="3.30.450.20">
    <property type="entry name" value="PAS domain"/>
    <property type="match status" value="1"/>
</dbReference>
<evidence type="ECO:0000256" key="6">
    <source>
        <dbReference type="ARBA" id="ARBA00022606"/>
    </source>
</evidence>
<keyword evidence="11" id="KW-0547">Nucleotide-binding</keyword>
<evidence type="ECO:0000259" key="19">
    <source>
        <dbReference type="PROSITE" id="PS50113"/>
    </source>
</evidence>
<name>A0A916UL32_9HYPH</name>
<evidence type="ECO:0000256" key="2">
    <source>
        <dbReference type="ARBA" id="ARBA00012438"/>
    </source>
</evidence>
<evidence type="ECO:0000256" key="7">
    <source>
        <dbReference type="ARBA" id="ARBA00022630"/>
    </source>
</evidence>
<dbReference type="InterPro" id="IPR035965">
    <property type="entry name" value="PAS-like_dom_sf"/>
</dbReference>
<dbReference type="EC" id="2.7.13.3" evidence="2"/>
<dbReference type="GO" id="GO:0009881">
    <property type="term" value="F:photoreceptor activity"/>
    <property type="evidence" value="ECO:0007669"/>
    <property type="project" value="UniProtKB-KW"/>
</dbReference>
<keyword evidence="7" id="KW-0285">Flavoprotein</keyword>
<dbReference type="InterPro" id="IPR013767">
    <property type="entry name" value="PAS_fold"/>
</dbReference>